<keyword evidence="9" id="KW-0472">Membrane</keyword>
<evidence type="ECO:0000256" key="2">
    <source>
        <dbReference type="ARBA" id="ARBA00004196"/>
    </source>
</evidence>
<keyword evidence="4" id="KW-0479">Metal-binding</keyword>
<dbReference type="CDD" id="cd12797">
    <property type="entry name" value="M23_peptidase"/>
    <property type="match status" value="1"/>
</dbReference>
<dbReference type="Pfam" id="PF04225">
    <property type="entry name" value="LysM_OapA"/>
    <property type="match status" value="1"/>
</dbReference>
<keyword evidence="14" id="KW-1185">Reference proteome</keyword>
<keyword evidence="5" id="KW-0378">Hydrolase</keyword>
<evidence type="ECO:0000259" key="10">
    <source>
        <dbReference type="Pfam" id="PF01551"/>
    </source>
</evidence>
<keyword evidence="9" id="KW-0812">Transmembrane</keyword>
<dbReference type="Pfam" id="PF19425">
    <property type="entry name" value="Csd3_N2"/>
    <property type="match status" value="1"/>
</dbReference>
<keyword evidence="7" id="KW-0482">Metalloprotease</keyword>
<evidence type="ECO:0000256" key="1">
    <source>
        <dbReference type="ARBA" id="ARBA00001947"/>
    </source>
</evidence>
<evidence type="ECO:0000256" key="7">
    <source>
        <dbReference type="ARBA" id="ARBA00023049"/>
    </source>
</evidence>
<dbReference type="SUPFAM" id="SSF51261">
    <property type="entry name" value="Duplicated hybrid motif"/>
    <property type="match status" value="1"/>
</dbReference>
<feature type="transmembrane region" description="Helical" evidence="9">
    <location>
        <begin position="47"/>
        <end position="67"/>
    </location>
</feature>
<dbReference type="EMBL" id="VYKI01000037">
    <property type="protein sequence ID" value="KAA8993786.1"/>
    <property type="molecule type" value="Genomic_DNA"/>
</dbReference>
<evidence type="ECO:0000313" key="14">
    <source>
        <dbReference type="Proteomes" id="UP000326367"/>
    </source>
</evidence>
<accession>A0ABQ6SWF7</accession>
<dbReference type="InterPro" id="IPR011055">
    <property type="entry name" value="Dup_hybrid_motif"/>
</dbReference>
<evidence type="ECO:0000256" key="5">
    <source>
        <dbReference type="ARBA" id="ARBA00022801"/>
    </source>
</evidence>
<comment type="cofactor">
    <cofactor evidence="1">
        <name>Zn(2+)</name>
        <dbReference type="ChEBI" id="CHEBI:29105"/>
    </cofactor>
</comment>
<dbReference type="RefSeq" id="WP_150455958.1">
    <property type="nucleotide sequence ID" value="NZ_VYKI01000037.1"/>
</dbReference>
<dbReference type="Pfam" id="PF01551">
    <property type="entry name" value="Peptidase_M23"/>
    <property type="match status" value="1"/>
</dbReference>
<dbReference type="InterPro" id="IPR045834">
    <property type="entry name" value="Csd3_N2"/>
</dbReference>
<dbReference type="InterPro" id="IPR016047">
    <property type="entry name" value="M23ase_b-sheet_dom"/>
</dbReference>
<protein>
    <submittedName>
        <fullName evidence="13">Peptidoglycan DD-metalloendopeptidase family protein</fullName>
    </submittedName>
</protein>
<reference evidence="13 14" key="1">
    <citation type="journal article" date="2020" name="Antonie Van Leeuwenhoek">
        <title>Stenotrophomonas cyclobalanopsidis sp. nov., isolated from the leaf spot disease of Cyclobalanopsis patelliformis.</title>
        <authorList>
            <person name="Bian D.R."/>
            <person name="Xue H."/>
            <person name="Piao C.G."/>
            <person name="Li Y."/>
        </authorList>
    </citation>
    <scope>NUCLEOTIDE SEQUENCE [LARGE SCALE GENOMIC DNA]</scope>
    <source>
        <strain evidence="13 14">TPQG1-4</strain>
    </source>
</reference>
<dbReference type="InterPro" id="IPR007340">
    <property type="entry name" value="LysM_Opacity-associatedA"/>
</dbReference>
<evidence type="ECO:0000259" key="11">
    <source>
        <dbReference type="Pfam" id="PF04225"/>
    </source>
</evidence>
<feature type="domain" description="Csd3-like second N-terminal" evidence="12">
    <location>
        <begin position="194"/>
        <end position="313"/>
    </location>
</feature>
<dbReference type="Gene3D" id="2.70.70.10">
    <property type="entry name" value="Glucose Permease (Domain IIA)"/>
    <property type="match status" value="1"/>
</dbReference>
<feature type="compositionally biased region" description="Low complexity" evidence="8">
    <location>
        <begin position="462"/>
        <end position="476"/>
    </location>
</feature>
<evidence type="ECO:0000256" key="4">
    <source>
        <dbReference type="ARBA" id="ARBA00022723"/>
    </source>
</evidence>
<dbReference type="PANTHER" id="PTHR21666">
    <property type="entry name" value="PEPTIDASE-RELATED"/>
    <property type="match status" value="1"/>
</dbReference>
<dbReference type="PANTHER" id="PTHR21666:SF288">
    <property type="entry name" value="CELL DIVISION PROTEIN YTFB"/>
    <property type="match status" value="1"/>
</dbReference>
<comment type="caution">
    <text evidence="13">The sequence shown here is derived from an EMBL/GenBank/DDBJ whole genome shotgun (WGS) entry which is preliminary data.</text>
</comment>
<name>A0ABQ6SWF7_9GAMM</name>
<evidence type="ECO:0000313" key="13">
    <source>
        <dbReference type="EMBL" id="KAA8993786.1"/>
    </source>
</evidence>
<evidence type="ECO:0000256" key="8">
    <source>
        <dbReference type="SAM" id="MobiDB-lite"/>
    </source>
</evidence>
<comment type="subcellular location">
    <subcellularLocation>
        <location evidence="2">Cell envelope</location>
    </subcellularLocation>
</comment>
<feature type="region of interest" description="Disordered" evidence="8">
    <location>
        <begin position="462"/>
        <end position="491"/>
    </location>
</feature>
<evidence type="ECO:0000256" key="6">
    <source>
        <dbReference type="ARBA" id="ARBA00022833"/>
    </source>
</evidence>
<evidence type="ECO:0000256" key="3">
    <source>
        <dbReference type="ARBA" id="ARBA00022670"/>
    </source>
</evidence>
<evidence type="ECO:0000256" key="9">
    <source>
        <dbReference type="SAM" id="Phobius"/>
    </source>
</evidence>
<organism evidence="13 14">
    <name type="scientific">Stenotrophomonas cyclobalanopsidis</name>
    <dbReference type="NCBI Taxonomy" id="2771362"/>
    <lineage>
        <taxon>Bacteria</taxon>
        <taxon>Pseudomonadati</taxon>
        <taxon>Pseudomonadota</taxon>
        <taxon>Gammaproteobacteria</taxon>
        <taxon>Lysobacterales</taxon>
        <taxon>Lysobacteraceae</taxon>
        <taxon>Stenotrophomonas</taxon>
    </lineage>
</organism>
<gene>
    <name evidence="13" type="ORF">FJU31_18025</name>
</gene>
<keyword evidence="6" id="KW-0862">Zinc</keyword>
<keyword evidence="9" id="KW-1133">Transmembrane helix</keyword>
<keyword evidence="3" id="KW-0645">Protease</keyword>
<evidence type="ECO:0000259" key="12">
    <source>
        <dbReference type="Pfam" id="PF19425"/>
    </source>
</evidence>
<feature type="domain" description="Opacity-associated protein A LysM-like" evidence="11">
    <location>
        <begin position="101"/>
        <end position="169"/>
    </location>
</feature>
<dbReference type="InterPro" id="IPR050570">
    <property type="entry name" value="Cell_wall_metabolism_enzyme"/>
</dbReference>
<feature type="domain" description="M23ase beta-sheet core" evidence="10">
    <location>
        <begin position="325"/>
        <end position="421"/>
    </location>
</feature>
<sequence>MQNSEQGRARKQRFQERLHVLHDNALHRKLRQHLPAAFNERWTRRHWVHASLFATIGALVATIVPGFSHTIDSPYAESHTSLALPLPPLSLARQQQTPGDSWQVLRVQRGQTLSDLFDQAGIPATTLHRVLDHPGARESLTKLRPGAEIAFDMPLSGDLRSIRFDRDGDNRVELSLAGDDIKEKVTKRETSTRTVVTSGEITSSLYAAARRAGLSPSAIATMTDDIFKYDIDFSKDLQPGDRFSVVMDETWREGEKVDTSKILAATFTTGGKTYSGFRFERGGKSEYYDINGRSLKKSFIRMPIPFARLSSTFGARKHPVLGKMRMHKGVDYAARTGTPIMAAGDARVQFAGVQRGYGNVVILDHGRGHTTLYGHMSRFANIKTGQRVAQGTVIGYVGSTGLATGPHLHYEFRVNGEHRNPLTVTMPPPEPLKGAELVAFRAQTAPAMARIQGMEKLIYAEASPAPSSREAAPSTEVASAKAKPADGHKRG</sequence>
<dbReference type="Proteomes" id="UP000326367">
    <property type="component" value="Unassembled WGS sequence"/>
</dbReference>
<dbReference type="Gene3D" id="3.10.450.350">
    <property type="match status" value="2"/>
</dbReference>
<proteinExistence type="predicted"/>